<sequence length="225" mass="25841">MPSECDGAASEGIRNLRKRLAGLDTEEGRMKAFQFKPRTDDVFIVTCAKAGTTWMQQIVHGLRTGGSMDFDEISLVIPHIELAHDAGYTDLDAEQVALPRVYKTHFWYDHTPKGARYIYVVRDPKDMSLSFFHFMQSWFFEPGEVSLLEFLEEFVLARGKPVSVMQNASFWDNIASWWPHRLDPNVLWLHYEDLKQDLPACVKLVAEFIGKGAEDEDLQKLVVEQ</sequence>
<dbReference type="InterPro" id="IPR000863">
    <property type="entry name" value="Sulfotransferase_dom"/>
</dbReference>
<gene>
    <name evidence="5" type="ORF">OSTQU699_LOCUS9762</name>
</gene>
<keyword evidence="6" id="KW-1185">Reference proteome</keyword>
<evidence type="ECO:0000256" key="1">
    <source>
        <dbReference type="ARBA" id="ARBA00005771"/>
    </source>
</evidence>
<name>A0A8S1JBV1_9CHLO</name>
<evidence type="ECO:0000256" key="2">
    <source>
        <dbReference type="ARBA" id="ARBA00022679"/>
    </source>
</evidence>
<feature type="domain" description="Sulfotransferase" evidence="4">
    <location>
        <begin position="40"/>
        <end position="222"/>
    </location>
</feature>
<evidence type="ECO:0000256" key="3">
    <source>
        <dbReference type="RuleBase" id="RU361155"/>
    </source>
</evidence>
<dbReference type="AlphaFoldDB" id="A0A8S1JBV1"/>
<evidence type="ECO:0000259" key="4">
    <source>
        <dbReference type="Pfam" id="PF00685"/>
    </source>
</evidence>
<organism evidence="5 6">
    <name type="scientific">Ostreobium quekettii</name>
    <dbReference type="NCBI Taxonomy" id="121088"/>
    <lineage>
        <taxon>Eukaryota</taxon>
        <taxon>Viridiplantae</taxon>
        <taxon>Chlorophyta</taxon>
        <taxon>core chlorophytes</taxon>
        <taxon>Ulvophyceae</taxon>
        <taxon>TCBD clade</taxon>
        <taxon>Bryopsidales</taxon>
        <taxon>Ostreobineae</taxon>
        <taxon>Ostreobiaceae</taxon>
        <taxon>Ostreobium</taxon>
    </lineage>
</organism>
<evidence type="ECO:0000313" key="6">
    <source>
        <dbReference type="Proteomes" id="UP000708148"/>
    </source>
</evidence>
<accession>A0A8S1JBV1</accession>
<feature type="non-terminal residue" evidence="5">
    <location>
        <position position="1"/>
    </location>
</feature>
<keyword evidence="2 3" id="KW-0808">Transferase</keyword>
<dbReference type="OrthoDB" id="205623at2759"/>
<dbReference type="Pfam" id="PF00685">
    <property type="entry name" value="Sulfotransfer_1"/>
    <property type="match status" value="1"/>
</dbReference>
<evidence type="ECO:0000313" key="5">
    <source>
        <dbReference type="EMBL" id="CAD7704407.1"/>
    </source>
</evidence>
<dbReference type="Gene3D" id="3.40.50.300">
    <property type="entry name" value="P-loop containing nucleotide triphosphate hydrolases"/>
    <property type="match status" value="1"/>
</dbReference>
<dbReference type="SUPFAM" id="SSF52540">
    <property type="entry name" value="P-loop containing nucleoside triphosphate hydrolases"/>
    <property type="match status" value="1"/>
</dbReference>
<dbReference type="Proteomes" id="UP000708148">
    <property type="component" value="Unassembled WGS sequence"/>
</dbReference>
<dbReference type="InterPro" id="IPR027417">
    <property type="entry name" value="P-loop_NTPase"/>
</dbReference>
<comment type="similarity">
    <text evidence="1 3">Belongs to the sulfotransferase 1 family.</text>
</comment>
<proteinExistence type="inferred from homology"/>
<dbReference type="EC" id="2.8.2.-" evidence="3"/>
<dbReference type="PANTHER" id="PTHR11783">
    <property type="entry name" value="SULFOTRANSFERASE SULT"/>
    <property type="match status" value="1"/>
</dbReference>
<comment type="caution">
    <text evidence="5">The sequence shown here is derived from an EMBL/GenBank/DDBJ whole genome shotgun (WGS) entry which is preliminary data.</text>
</comment>
<protein>
    <recommendedName>
        <fullName evidence="3">Sulfotransferase</fullName>
        <ecNumber evidence="3">2.8.2.-</ecNumber>
    </recommendedName>
</protein>
<dbReference type="EMBL" id="CAJHUC010002811">
    <property type="protein sequence ID" value="CAD7704407.1"/>
    <property type="molecule type" value="Genomic_DNA"/>
</dbReference>
<reference evidence="5" key="1">
    <citation type="submission" date="2020-12" db="EMBL/GenBank/DDBJ databases">
        <authorList>
            <person name="Iha C."/>
        </authorList>
    </citation>
    <scope>NUCLEOTIDE SEQUENCE</scope>
</reference>
<dbReference type="GO" id="GO:0008146">
    <property type="term" value="F:sulfotransferase activity"/>
    <property type="evidence" value="ECO:0007669"/>
    <property type="project" value="InterPro"/>
</dbReference>